<dbReference type="EMBL" id="CM055104">
    <property type="protein sequence ID" value="KAJ7533756.1"/>
    <property type="molecule type" value="Genomic_DNA"/>
</dbReference>
<reference evidence="2" key="1">
    <citation type="journal article" date="2024" name="Proc. Natl. Acad. Sci. U.S.A.">
        <title>Extraordinary preservation of gene collinearity over three hundred million years revealed in homosporous lycophytes.</title>
        <authorList>
            <person name="Li C."/>
            <person name="Wickell D."/>
            <person name="Kuo L.Y."/>
            <person name="Chen X."/>
            <person name="Nie B."/>
            <person name="Liao X."/>
            <person name="Peng D."/>
            <person name="Ji J."/>
            <person name="Jenkins J."/>
            <person name="Williams M."/>
            <person name="Shu S."/>
            <person name="Plott C."/>
            <person name="Barry K."/>
            <person name="Rajasekar S."/>
            <person name="Grimwood J."/>
            <person name="Han X."/>
            <person name="Sun S."/>
            <person name="Hou Z."/>
            <person name="He W."/>
            <person name="Dai G."/>
            <person name="Sun C."/>
            <person name="Schmutz J."/>
            <person name="Leebens-Mack J.H."/>
            <person name="Li F.W."/>
            <person name="Wang L."/>
        </authorList>
    </citation>
    <scope>NUCLEOTIDE SEQUENCE [LARGE SCALE GENOMIC DNA]</scope>
    <source>
        <strain evidence="2">cv. PW_Plant_1</strain>
    </source>
</reference>
<evidence type="ECO:0000313" key="2">
    <source>
        <dbReference type="Proteomes" id="UP001162992"/>
    </source>
</evidence>
<evidence type="ECO:0000313" key="1">
    <source>
        <dbReference type="EMBL" id="KAJ7533756.1"/>
    </source>
</evidence>
<accession>A0ACC2BVF4</accession>
<keyword evidence="2" id="KW-1185">Reference proteome</keyword>
<protein>
    <submittedName>
        <fullName evidence="1">Uncharacterized protein</fullName>
    </submittedName>
</protein>
<comment type="caution">
    <text evidence="1">The sequence shown here is derived from an EMBL/GenBank/DDBJ whole genome shotgun (WGS) entry which is preliminary data.</text>
</comment>
<gene>
    <name evidence="1" type="ORF">O6H91_13G063200</name>
</gene>
<proteinExistence type="predicted"/>
<name>A0ACC2BVF4_DIPCM</name>
<dbReference type="Proteomes" id="UP001162992">
    <property type="component" value="Chromosome 13"/>
</dbReference>
<sequence>MRMMSKAPALVALVLLLIVQVSMQYVQADDAYQFFNWNVTYINVALLGVTQRVIAINKQFPGPELDTTTNNNIIINVHNNLDEPLLFTWNGIQQRKSAWQDGVLGTNCPILPGKNWIYQFQAKDQIGTYFYYASTSLQRAAGAFGGIRIHNRIVIAVPFLPPADDYTVLIGDWYAKNHSSLRAILDGGGQLGAPDGVLINGRAAFGSFFSVQQGKTYRLRISNVGTGSTLNFRIQNHKLLLVETEGSYTQQVFYDSIDVHVGQSYSVLVTANQAPGDFYIVASSRFGLPVLNGIAVLHYSNSRAPASGPLPAGPAPGDVNFSFNQARSIKRNLTAGAARPNPQGTFHYGLINITRTLKFFNSAPVIYHKQRFAVNDISHINPDTPLALADAFNIPNIFHLNSIPDSPQGRSPALGISVINGAYRAFFEVIFQNNENKLQSWHMDGYSFFVVGYGPGTWTTTSRQTYNLLDAVSRSTTQVYPQSWTAVMLELDNPGMWNIRSQTLQRQYLGQELYLRVFNPEMPSITQKPPQNVLKCGKAF</sequence>
<organism evidence="1 2">
    <name type="scientific">Diphasiastrum complanatum</name>
    <name type="common">Issler's clubmoss</name>
    <name type="synonym">Lycopodium complanatum</name>
    <dbReference type="NCBI Taxonomy" id="34168"/>
    <lineage>
        <taxon>Eukaryota</taxon>
        <taxon>Viridiplantae</taxon>
        <taxon>Streptophyta</taxon>
        <taxon>Embryophyta</taxon>
        <taxon>Tracheophyta</taxon>
        <taxon>Lycopodiopsida</taxon>
        <taxon>Lycopodiales</taxon>
        <taxon>Lycopodiaceae</taxon>
        <taxon>Lycopodioideae</taxon>
        <taxon>Diphasiastrum</taxon>
    </lineage>
</organism>